<dbReference type="PANTHER" id="PTHR42850:SF7">
    <property type="entry name" value="BIS(5'-NUCLEOSYL)-TETRAPHOSPHATASE PRPE [ASYMMETRICAL]"/>
    <property type="match status" value="1"/>
</dbReference>
<protein>
    <submittedName>
        <fullName evidence="2">Metallophosphoesterase</fullName>
    </submittedName>
</protein>
<evidence type="ECO:0000259" key="1">
    <source>
        <dbReference type="Pfam" id="PF00149"/>
    </source>
</evidence>
<dbReference type="InterPro" id="IPR050126">
    <property type="entry name" value="Ap4A_hydrolase"/>
</dbReference>
<dbReference type="GO" id="GO:0016791">
    <property type="term" value="F:phosphatase activity"/>
    <property type="evidence" value="ECO:0007669"/>
    <property type="project" value="TreeGrafter"/>
</dbReference>
<evidence type="ECO:0000313" key="3">
    <source>
        <dbReference type="Proteomes" id="UP000245506"/>
    </source>
</evidence>
<dbReference type="GO" id="GO:0005737">
    <property type="term" value="C:cytoplasm"/>
    <property type="evidence" value="ECO:0007669"/>
    <property type="project" value="TreeGrafter"/>
</dbReference>
<name>A0A317CCZ4_9GAMM</name>
<dbReference type="EMBL" id="QGKL01000029">
    <property type="protein sequence ID" value="PWQ96257.1"/>
    <property type="molecule type" value="Genomic_DNA"/>
</dbReference>
<gene>
    <name evidence="2" type="ORF">DKT75_09715</name>
</gene>
<dbReference type="InterPro" id="IPR006186">
    <property type="entry name" value="Ser/Thr-sp_prot-phosphatase"/>
</dbReference>
<sequence>MAQHYDIIGDIHGCNNTLISMLEALGYAKKSDYYQHPNRKVIFVGDFIDRGPLQLETIRTVRAMVAANQAHAVMGNHEFNAIAYITPDKVEGGYLRAHTSRNRRNHRAFLQAMEQHPEQYEDVINWFKTLPLWLDLGNLRIVHACWDQLGIDQISETYSADGLMDEALFIASNDPSKWEFHVVENLLKGKTIKLLNNHTFTDPNGITRDNMRIRWWDNKATTYKSAFMGAARDIEHINDTAIDTEHLIIYEEDEVPLLIGHYWMQDEPALLAPNIACVDYSIAKRNGKLCAYRWDGESKLDSAKFICVPRLES</sequence>
<keyword evidence="3" id="KW-1185">Reference proteome</keyword>
<dbReference type="Gene3D" id="3.60.21.10">
    <property type="match status" value="1"/>
</dbReference>
<dbReference type="AlphaFoldDB" id="A0A317CCZ4"/>
<comment type="caution">
    <text evidence="2">The sequence shown here is derived from an EMBL/GenBank/DDBJ whole genome shotgun (WGS) entry which is preliminary data.</text>
</comment>
<dbReference type="SUPFAM" id="SSF56300">
    <property type="entry name" value="Metallo-dependent phosphatases"/>
    <property type="match status" value="1"/>
</dbReference>
<dbReference type="InterPro" id="IPR029052">
    <property type="entry name" value="Metallo-depent_PP-like"/>
</dbReference>
<accession>A0A317CCZ4</accession>
<dbReference type="RefSeq" id="WP_109823229.1">
    <property type="nucleotide sequence ID" value="NZ_QGKL01000029.1"/>
</dbReference>
<dbReference type="InterPro" id="IPR004843">
    <property type="entry name" value="Calcineurin-like_PHP"/>
</dbReference>
<proteinExistence type="predicted"/>
<dbReference type="PANTHER" id="PTHR42850">
    <property type="entry name" value="METALLOPHOSPHOESTERASE"/>
    <property type="match status" value="1"/>
</dbReference>
<dbReference type="PRINTS" id="PR00114">
    <property type="entry name" value="STPHPHTASE"/>
</dbReference>
<reference evidence="2 3" key="1">
    <citation type="submission" date="2018-05" db="EMBL/GenBank/DDBJ databases">
        <title>Leucothrix arctica sp. nov., isolated from Arctic seawater.</title>
        <authorList>
            <person name="Choi A."/>
            <person name="Baek K."/>
        </authorList>
    </citation>
    <scope>NUCLEOTIDE SEQUENCE [LARGE SCALE GENOMIC DNA]</scope>
    <source>
        <strain evidence="2 3">IMCC9719</strain>
    </source>
</reference>
<organism evidence="2 3">
    <name type="scientific">Leucothrix arctica</name>
    <dbReference type="NCBI Taxonomy" id="1481894"/>
    <lineage>
        <taxon>Bacteria</taxon>
        <taxon>Pseudomonadati</taxon>
        <taxon>Pseudomonadota</taxon>
        <taxon>Gammaproteobacteria</taxon>
        <taxon>Thiotrichales</taxon>
        <taxon>Thiotrichaceae</taxon>
        <taxon>Leucothrix</taxon>
    </lineage>
</organism>
<dbReference type="Proteomes" id="UP000245506">
    <property type="component" value="Unassembled WGS sequence"/>
</dbReference>
<dbReference type="Pfam" id="PF00149">
    <property type="entry name" value="Metallophos"/>
    <property type="match status" value="1"/>
</dbReference>
<dbReference type="OrthoDB" id="9807890at2"/>
<evidence type="ECO:0000313" key="2">
    <source>
        <dbReference type="EMBL" id="PWQ96257.1"/>
    </source>
</evidence>
<feature type="domain" description="Calcineurin-like phosphoesterase" evidence="1">
    <location>
        <begin position="7"/>
        <end position="160"/>
    </location>
</feature>